<evidence type="ECO:0000313" key="3">
    <source>
        <dbReference type="Proteomes" id="UP000828390"/>
    </source>
</evidence>
<reference evidence="2" key="1">
    <citation type="journal article" date="2019" name="bioRxiv">
        <title>The Genome of the Zebra Mussel, Dreissena polymorpha: A Resource for Invasive Species Research.</title>
        <authorList>
            <person name="McCartney M.A."/>
            <person name="Auch B."/>
            <person name="Kono T."/>
            <person name="Mallez S."/>
            <person name="Zhang Y."/>
            <person name="Obille A."/>
            <person name="Becker A."/>
            <person name="Abrahante J.E."/>
            <person name="Garbe J."/>
            <person name="Badalamenti J.P."/>
            <person name="Herman A."/>
            <person name="Mangelson H."/>
            <person name="Liachko I."/>
            <person name="Sullivan S."/>
            <person name="Sone E.D."/>
            <person name="Koren S."/>
            <person name="Silverstein K.A.T."/>
            <person name="Beckman K.B."/>
            <person name="Gohl D.M."/>
        </authorList>
    </citation>
    <scope>NUCLEOTIDE SEQUENCE</scope>
    <source>
        <strain evidence="2">Duluth1</strain>
        <tissue evidence="2">Whole animal</tissue>
    </source>
</reference>
<protein>
    <submittedName>
        <fullName evidence="2">Uncharacterized protein</fullName>
    </submittedName>
</protein>
<organism evidence="2 3">
    <name type="scientific">Dreissena polymorpha</name>
    <name type="common">Zebra mussel</name>
    <name type="synonym">Mytilus polymorpha</name>
    <dbReference type="NCBI Taxonomy" id="45954"/>
    <lineage>
        <taxon>Eukaryota</taxon>
        <taxon>Metazoa</taxon>
        <taxon>Spiralia</taxon>
        <taxon>Lophotrochozoa</taxon>
        <taxon>Mollusca</taxon>
        <taxon>Bivalvia</taxon>
        <taxon>Autobranchia</taxon>
        <taxon>Heteroconchia</taxon>
        <taxon>Euheterodonta</taxon>
        <taxon>Imparidentia</taxon>
        <taxon>Neoheterodontei</taxon>
        <taxon>Myida</taxon>
        <taxon>Dreissenoidea</taxon>
        <taxon>Dreissenidae</taxon>
        <taxon>Dreissena</taxon>
    </lineage>
</organism>
<dbReference type="AlphaFoldDB" id="A0A9D3Y5Q3"/>
<feature type="compositionally biased region" description="Basic and acidic residues" evidence="1">
    <location>
        <begin position="34"/>
        <end position="46"/>
    </location>
</feature>
<proteinExistence type="predicted"/>
<accession>A0A9D3Y5Q3</accession>
<feature type="region of interest" description="Disordered" evidence="1">
    <location>
        <begin position="1"/>
        <end position="56"/>
    </location>
</feature>
<sequence length="56" mass="6873">MDHETRRYGPRGPDNTDQEDQTIRTMSKRGYRPWRPDNTDHEDQKIRTKRTRRYGP</sequence>
<dbReference type="Proteomes" id="UP000828390">
    <property type="component" value="Unassembled WGS sequence"/>
</dbReference>
<comment type="caution">
    <text evidence="2">The sequence shown here is derived from an EMBL/GenBank/DDBJ whole genome shotgun (WGS) entry which is preliminary data.</text>
</comment>
<reference evidence="2" key="2">
    <citation type="submission" date="2020-11" db="EMBL/GenBank/DDBJ databases">
        <authorList>
            <person name="McCartney M.A."/>
            <person name="Auch B."/>
            <person name="Kono T."/>
            <person name="Mallez S."/>
            <person name="Becker A."/>
            <person name="Gohl D.M."/>
            <person name="Silverstein K.A.T."/>
            <person name="Koren S."/>
            <person name="Bechman K.B."/>
            <person name="Herman A."/>
            <person name="Abrahante J.E."/>
            <person name="Garbe J."/>
        </authorList>
    </citation>
    <scope>NUCLEOTIDE SEQUENCE</scope>
    <source>
        <strain evidence="2">Duluth1</strain>
        <tissue evidence="2">Whole animal</tissue>
    </source>
</reference>
<gene>
    <name evidence="2" type="ORF">DPMN_194814</name>
</gene>
<evidence type="ECO:0000313" key="2">
    <source>
        <dbReference type="EMBL" id="KAH3692364.1"/>
    </source>
</evidence>
<evidence type="ECO:0000256" key="1">
    <source>
        <dbReference type="SAM" id="MobiDB-lite"/>
    </source>
</evidence>
<dbReference type="EMBL" id="JAIWYP010000023">
    <property type="protein sequence ID" value="KAH3692364.1"/>
    <property type="molecule type" value="Genomic_DNA"/>
</dbReference>
<feature type="compositionally biased region" description="Basic residues" evidence="1">
    <location>
        <begin position="47"/>
        <end position="56"/>
    </location>
</feature>
<keyword evidence="3" id="KW-1185">Reference proteome</keyword>
<name>A0A9D3Y5Q3_DREPO</name>